<dbReference type="PROSITE" id="PS50206">
    <property type="entry name" value="RHODANESE_3"/>
    <property type="match status" value="1"/>
</dbReference>
<dbReference type="Pfam" id="PF00085">
    <property type="entry name" value="Thioredoxin"/>
    <property type="match status" value="1"/>
</dbReference>
<protein>
    <recommendedName>
        <fullName evidence="5">Thioredoxin</fullName>
    </recommendedName>
</protein>
<reference evidence="3 4" key="1">
    <citation type="submission" date="2018-02" db="EMBL/GenBank/DDBJ databases">
        <title>Genome sequences of Apibacter spp., gut symbionts of Asian honey bees.</title>
        <authorList>
            <person name="Kwong W.K."/>
            <person name="Steele M.I."/>
            <person name="Moran N.A."/>
        </authorList>
    </citation>
    <scope>NUCLEOTIDE SEQUENCE [LARGE SCALE GENOMIC DNA]</scope>
    <source>
        <strain evidence="4">wkB301</strain>
    </source>
</reference>
<evidence type="ECO:0008006" key="5">
    <source>
        <dbReference type="Google" id="ProtNLM"/>
    </source>
</evidence>
<dbReference type="EMBL" id="PSZM01000047">
    <property type="protein sequence ID" value="PQL89489.1"/>
    <property type="molecule type" value="Genomic_DNA"/>
</dbReference>
<gene>
    <name evidence="3" type="ORF">C4S77_12680</name>
</gene>
<evidence type="ECO:0000313" key="3">
    <source>
        <dbReference type="EMBL" id="PQL89489.1"/>
    </source>
</evidence>
<name>A0A2S8A4K2_9FLAO</name>
<dbReference type="Pfam" id="PF00581">
    <property type="entry name" value="Rhodanese"/>
    <property type="match status" value="1"/>
</dbReference>
<dbReference type="CDD" id="cd02947">
    <property type="entry name" value="TRX_family"/>
    <property type="match status" value="1"/>
</dbReference>
<dbReference type="SUPFAM" id="SSF52821">
    <property type="entry name" value="Rhodanese/Cell cycle control phosphatase"/>
    <property type="match status" value="1"/>
</dbReference>
<dbReference type="PANTHER" id="PTHR43031:SF1">
    <property type="entry name" value="PYRIDINE NUCLEOTIDE-DISULPHIDE OXIDOREDUCTASE"/>
    <property type="match status" value="1"/>
</dbReference>
<dbReference type="InterPro" id="IPR013766">
    <property type="entry name" value="Thioredoxin_domain"/>
</dbReference>
<dbReference type="Gene3D" id="3.40.250.10">
    <property type="entry name" value="Rhodanese-like domain"/>
    <property type="match status" value="1"/>
</dbReference>
<feature type="domain" description="Rhodanese" evidence="1">
    <location>
        <begin position="35"/>
        <end position="125"/>
    </location>
</feature>
<dbReference type="InterPro" id="IPR001763">
    <property type="entry name" value="Rhodanese-like_dom"/>
</dbReference>
<dbReference type="SUPFAM" id="SSF52833">
    <property type="entry name" value="Thioredoxin-like"/>
    <property type="match status" value="1"/>
</dbReference>
<dbReference type="OrthoDB" id="9808735at2"/>
<dbReference type="Gene3D" id="3.40.30.10">
    <property type="entry name" value="Glutaredoxin"/>
    <property type="match status" value="1"/>
</dbReference>
<evidence type="ECO:0000313" key="4">
    <source>
        <dbReference type="Proteomes" id="UP000238042"/>
    </source>
</evidence>
<comment type="caution">
    <text evidence="3">The sequence shown here is derived from an EMBL/GenBank/DDBJ whole genome shotgun (WGS) entry which is preliminary data.</text>
</comment>
<dbReference type="AlphaFoldDB" id="A0A2S8A4K2"/>
<proteinExistence type="predicted"/>
<dbReference type="Proteomes" id="UP000238042">
    <property type="component" value="Unassembled WGS sequence"/>
</dbReference>
<dbReference type="PANTHER" id="PTHR43031">
    <property type="entry name" value="FAD-DEPENDENT OXIDOREDUCTASE"/>
    <property type="match status" value="1"/>
</dbReference>
<dbReference type="RefSeq" id="WP_105247871.1">
    <property type="nucleotide sequence ID" value="NZ_PSZM01000047.1"/>
</dbReference>
<dbReference type="InterPro" id="IPR036873">
    <property type="entry name" value="Rhodanese-like_dom_sf"/>
</dbReference>
<dbReference type="CDD" id="cd00158">
    <property type="entry name" value="RHOD"/>
    <property type="match status" value="1"/>
</dbReference>
<keyword evidence="4" id="KW-1185">Reference proteome</keyword>
<feature type="domain" description="Thioredoxin" evidence="2">
    <location>
        <begin position="95"/>
        <end position="231"/>
    </location>
</feature>
<dbReference type="InterPro" id="IPR036249">
    <property type="entry name" value="Thioredoxin-like_sf"/>
</dbReference>
<sequence length="231" mass="27193">MKPILLFIIMIISTSQILGQNSEALEPEDFFNKMTNPDIVILDVRTPEEFNLGHIENAILIDYRSENFLSQLKKLDQSKTYLIYCRSGARSISTLEILKSLGYKNLYELNGGITQWIRKGYSFVGEKEDMISAKEYQKILLSFPIILIEFYTPWCSSCNQMDFELNELEKNYKEKIQIVKINADENRNLVQSFTKREFPILIAYKNQKIEWEKSGYIKKQKLIEYIENLIR</sequence>
<dbReference type="PROSITE" id="PS51352">
    <property type="entry name" value="THIOREDOXIN_2"/>
    <property type="match status" value="1"/>
</dbReference>
<dbReference type="SMART" id="SM00450">
    <property type="entry name" value="RHOD"/>
    <property type="match status" value="1"/>
</dbReference>
<dbReference type="InterPro" id="IPR050229">
    <property type="entry name" value="GlpE_sulfurtransferase"/>
</dbReference>
<evidence type="ECO:0000259" key="2">
    <source>
        <dbReference type="PROSITE" id="PS51352"/>
    </source>
</evidence>
<accession>A0A2S8A4K2</accession>
<organism evidence="3 4">
    <name type="scientific">Apibacter adventoris</name>
    <dbReference type="NCBI Taxonomy" id="1679466"/>
    <lineage>
        <taxon>Bacteria</taxon>
        <taxon>Pseudomonadati</taxon>
        <taxon>Bacteroidota</taxon>
        <taxon>Flavobacteriia</taxon>
        <taxon>Flavobacteriales</taxon>
        <taxon>Weeksellaceae</taxon>
        <taxon>Apibacter</taxon>
    </lineage>
</organism>
<evidence type="ECO:0000259" key="1">
    <source>
        <dbReference type="PROSITE" id="PS50206"/>
    </source>
</evidence>